<gene>
    <name evidence="2" type="ORF">DB32_000750</name>
</gene>
<evidence type="ECO:0000313" key="2">
    <source>
        <dbReference type="EMBL" id="AKF03601.1"/>
    </source>
</evidence>
<dbReference type="RefSeq" id="WP_053231042.1">
    <property type="nucleotide sequence ID" value="NZ_CP011125.1"/>
</dbReference>
<feature type="domain" description="DUF2382" evidence="1">
    <location>
        <begin position="13"/>
        <end position="124"/>
    </location>
</feature>
<protein>
    <recommendedName>
        <fullName evidence="1">DUF2382 domain-containing protein</fullName>
    </recommendedName>
</protein>
<proteinExistence type="predicted"/>
<dbReference type="EMBL" id="CP011125">
    <property type="protein sequence ID" value="AKF03601.1"/>
    <property type="molecule type" value="Genomic_DNA"/>
</dbReference>
<evidence type="ECO:0000259" key="1">
    <source>
        <dbReference type="Pfam" id="PF09557"/>
    </source>
</evidence>
<reference evidence="2 3" key="1">
    <citation type="submission" date="2015-03" db="EMBL/GenBank/DDBJ databases">
        <title>Genome assembly of Sandaracinus amylolyticus DSM 53668.</title>
        <authorList>
            <person name="Sharma G."/>
            <person name="Subramanian S."/>
        </authorList>
    </citation>
    <scope>NUCLEOTIDE SEQUENCE [LARGE SCALE GENOMIC DNA]</scope>
    <source>
        <strain evidence="2 3">DSM 53668</strain>
    </source>
</reference>
<organism evidence="2 3">
    <name type="scientific">Sandaracinus amylolyticus</name>
    <dbReference type="NCBI Taxonomy" id="927083"/>
    <lineage>
        <taxon>Bacteria</taxon>
        <taxon>Pseudomonadati</taxon>
        <taxon>Myxococcota</taxon>
        <taxon>Polyangia</taxon>
        <taxon>Polyangiales</taxon>
        <taxon>Sandaracinaceae</taxon>
        <taxon>Sandaracinus</taxon>
    </lineage>
</organism>
<name>A0A0F6YFF5_9BACT</name>
<accession>A0A0F6YFF5</accession>
<dbReference type="OrthoDB" id="5569591at2"/>
<dbReference type="Pfam" id="PF09557">
    <property type="entry name" value="DUF2382"/>
    <property type="match status" value="1"/>
</dbReference>
<dbReference type="InterPro" id="IPR019060">
    <property type="entry name" value="DUF2382"/>
</dbReference>
<dbReference type="AlphaFoldDB" id="A0A0F6YFF5"/>
<evidence type="ECO:0000313" key="3">
    <source>
        <dbReference type="Proteomes" id="UP000034883"/>
    </source>
</evidence>
<dbReference type="KEGG" id="samy:DB32_000750"/>
<keyword evidence="3" id="KW-1185">Reference proteome</keyword>
<dbReference type="STRING" id="927083.DB32_000750"/>
<dbReference type="Proteomes" id="UP000034883">
    <property type="component" value="Chromosome"/>
</dbReference>
<sequence>MPTPPQREGDVVIPVVDERAEIERRLVDTAEVHVRKRVTERVEQVVPDGFREEVAIERVAVDRYVDVAPGDRMEGDVLVVPIVEEVVVVQKRLVLREELHIRKRRVPIESAPQEVVLRREDVEIERVPLDASTRKAD</sequence>